<keyword evidence="2" id="KW-1185">Reference proteome</keyword>
<name>A0ABT9IZH5_9BACL</name>
<sequence length="82" mass="9719">MYPKFHGQLSDRSINVIAKKLDTSIQELDHTFHHLHQEIGSLKDKYNEHYIWALQMSDKLGDLIQRAEMLKTRAKNKKTNDR</sequence>
<protein>
    <submittedName>
        <fullName evidence="1">Uncharacterized protein</fullName>
    </submittedName>
</protein>
<dbReference type="RefSeq" id="WP_305992085.1">
    <property type="nucleotide sequence ID" value="NZ_JAVAMP010000004.1"/>
</dbReference>
<reference evidence="1 2" key="1">
    <citation type="submission" date="2023-08" db="EMBL/GenBank/DDBJ databases">
        <authorList>
            <person name="Park J.-S."/>
        </authorList>
    </citation>
    <scope>NUCLEOTIDE SEQUENCE [LARGE SCALE GENOMIC DNA]</scope>
    <source>
        <strain evidence="1 2">2205SS18-9</strain>
    </source>
</reference>
<dbReference type="EMBL" id="JAVAMP010000004">
    <property type="protein sequence ID" value="MDP5274781.1"/>
    <property type="molecule type" value="Genomic_DNA"/>
</dbReference>
<comment type="caution">
    <text evidence="1">The sequence shown here is derived from an EMBL/GenBank/DDBJ whole genome shotgun (WGS) entry which is preliminary data.</text>
</comment>
<evidence type="ECO:0000313" key="2">
    <source>
        <dbReference type="Proteomes" id="UP001231941"/>
    </source>
</evidence>
<evidence type="ECO:0000313" key="1">
    <source>
        <dbReference type="EMBL" id="MDP5274781.1"/>
    </source>
</evidence>
<accession>A0ABT9IZH5</accession>
<proteinExistence type="predicted"/>
<gene>
    <name evidence="1" type="ORF">Q5Y73_11730</name>
</gene>
<organism evidence="1 2">
    <name type="scientific">Chengkuizengella axinellae</name>
    <dbReference type="NCBI Taxonomy" id="3064388"/>
    <lineage>
        <taxon>Bacteria</taxon>
        <taxon>Bacillati</taxon>
        <taxon>Bacillota</taxon>
        <taxon>Bacilli</taxon>
        <taxon>Bacillales</taxon>
        <taxon>Paenibacillaceae</taxon>
        <taxon>Chengkuizengella</taxon>
    </lineage>
</organism>
<dbReference type="Proteomes" id="UP001231941">
    <property type="component" value="Unassembled WGS sequence"/>
</dbReference>